<comment type="similarity">
    <text evidence="1 7">Belongs to the glycosyl hydrolase 5 (cellulase A) family.</text>
</comment>
<keyword evidence="8" id="KW-0732">Signal</keyword>
<dbReference type="STRING" id="1121898.GCA_000422725_00932"/>
<accession>A0A0A2MTM7</accession>
<dbReference type="PROSITE" id="PS51257">
    <property type="entry name" value="PROKAR_LIPOPROTEIN"/>
    <property type="match status" value="1"/>
</dbReference>
<evidence type="ECO:0000256" key="5">
    <source>
        <dbReference type="ARBA" id="ARBA00023295"/>
    </source>
</evidence>
<keyword evidence="2 7" id="KW-0378">Hydrolase</keyword>
<dbReference type="InterPro" id="IPR050386">
    <property type="entry name" value="Glycosyl_hydrolase_5"/>
</dbReference>
<dbReference type="eggNOG" id="COG2730">
    <property type="taxonomic scope" value="Bacteria"/>
</dbReference>
<dbReference type="Gene3D" id="2.60.40.10">
    <property type="entry name" value="Immunoglobulins"/>
    <property type="match status" value="1"/>
</dbReference>
<evidence type="ECO:0000256" key="8">
    <source>
        <dbReference type="SAM" id="SignalP"/>
    </source>
</evidence>
<evidence type="ECO:0000259" key="10">
    <source>
        <dbReference type="Pfam" id="PF13004"/>
    </source>
</evidence>
<feature type="domain" description="Glycoside hydrolase family 5" evidence="9">
    <location>
        <begin position="160"/>
        <end position="451"/>
    </location>
</feature>
<comment type="caution">
    <text evidence="11">The sequence shown here is derived from an EMBL/GenBank/DDBJ whole genome shotgun (WGS) entry which is preliminary data.</text>
</comment>
<proteinExistence type="inferred from homology"/>
<dbReference type="CDD" id="cd14948">
    <property type="entry name" value="BACON"/>
    <property type="match status" value="1"/>
</dbReference>
<protein>
    <submittedName>
        <fullName evidence="11">Glycosyl hydrolase family 5</fullName>
    </submittedName>
</protein>
<feature type="chain" id="PRO_5001992781" evidence="8">
    <location>
        <begin position="25"/>
        <end position="479"/>
    </location>
</feature>
<reference evidence="11 12" key="1">
    <citation type="submission" date="2013-09" db="EMBL/GenBank/DDBJ databases">
        <authorList>
            <person name="Zeng Z."/>
            <person name="Chen C."/>
        </authorList>
    </citation>
    <scope>NUCLEOTIDE SEQUENCE [LARGE SCALE GENOMIC DNA]</scope>
    <source>
        <strain evidence="11 12">WB 4.1-42</strain>
    </source>
</reference>
<dbReference type="Gene3D" id="3.20.20.80">
    <property type="entry name" value="Glycosidases"/>
    <property type="match status" value="1"/>
</dbReference>
<keyword evidence="5 7" id="KW-0326">Glycosidase</keyword>
<dbReference type="PANTHER" id="PTHR31297">
    <property type="entry name" value="GLUCAN ENDO-1,6-BETA-GLUCOSIDASE B"/>
    <property type="match status" value="1"/>
</dbReference>
<dbReference type="Pfam" id="PF13004">
    <property type="entry name" value="BACON"/>
    <property type="match status" value="1"/>
</dbReference>
<keyword evidence="6" id="KW-0624">Polysaccharide degradation</keyword>
<name>A0A0A2MTM7_9FLAO</name>
<dbReference type="Pfam" id="PF00150">
    <property type="entry name" value="Cellulase"/>
    <property type="match status" value="1"/>
</dbReference>
<dbReference type="InterPro" id="IPR001547">
    <property type="entry name" value="Glyco_hydro_5"/>
</dbReference>
<dbReference type="EMBL" id="JRLY01000001">
    <property type="protein sequence ID" value="KGO94966.1"/>
    <property type="molecule type" value="Genomic_DNA"/>
</dbReference>
<evidence type="ECO:0000259" key="9">
    <source>
        <dbReference type="Pfam" id="PF00150"/>
    </source>
</evidence>
<evidence type="ECO:0000256" key="2">
    <source>
        <dbReference type="ARBA" id="ARBA00022801"/>
    </source>
</evidence>
<gene>
    <name evidence="11" type="ORF">Q766_02300</name>
</gene>
<dbReference type="InterPro" id="IPR017853">
    <property type="entry name" value="GH"/>
</dbReference>
<evidence type="ECO:0000256" key="6">
    <source>
        <dbReference type="ARBA" id="ARBA00023326"/>
    </source>
</evidence>
<evidence type="ECO:0000256" key="3">
    <source>
        <dbReference type="ARBA" id="ARBA00023001"/>
    </source>
</evidence>
<keyword evidence="3" id="KW-0136">Cellulose degradation</keyword>
<dbReference type="Proteomes" id="UP000030111">
    <property type="component" value="Unassembled WGS sequence"/>
</dbReference>
<organism evidence="11 12">
    <name type="scientific">Flavobacterium subsaxonicum WB 4.1-42 = DSM 21790</name>
    <dbReference type="NCBI Taxonomy" id="1121898"/>
    <lineage>
        <taxon>Bacteria</taxon>
        <taxon>Pseudomonadati</taxon>
        <taxon>Bacteroidota</taxon>
        <taxon>Flavobacteriia</taxon>
        <taxon>Flavobacteriales</taxon>
        <taxon>Flavobacteriaceae</taxon>
        <taxon>Flavobacterium</taxon>
    </lineage>
</organism>
<keyword evidence="4" id="KW-0119">Carbohydrate metabolism</keyword>
<feature type="signal peptide" evidence="8">
    <location>
        <begin position="1"/>
        <end position="24"/>
    </location>
</feature>
<dbReference type="PANTHER" id="PTHR31297:SF41">
    <property type="entry name" value="ENDOGLUCANASE, PUTATIVE (AFU_ORTHOLOGUE AFUA_5G01830)-RELATED"/>
    <property type="match status" value="1"/>
</dbReference>
<evidence type="ECO:0000256" key="4">
    <source>
        <dbReference type="ARBA" id="ARBA00023277"/>
    </source>
</evidence>
<sequence length="479" mass="53108">MKKSYLLKTVLLLCLFVGSMSCSDDDTKTTKDPIAFSITPETMLFSAKNGNAVMNIHLEKDAMWTLTNSADWLTVSGTSGTGMGYVSLVIAENDTEEARTATITVASGSETRMVQIEQSANENSSTITYDIAPDPSNMSTMTSVQLTAEMGTGWNLGNTLEAIGGETAWGNPMASKQLVDAVKAAGFKTIRIPVSWSNFSDDATFTINPAWLARVEEVVNYARDNDMYVIMNEHWDGGWMQPTNAQQAYVNNRLAIMWKQVATHFRDYDYHLIFAGSNEVMVDGDYGTPTSEYYTVQNSFNQTFVTAVRATGGRNAYRYLAVQGFNTNIDHTFAFAAIPVDVTPTRLLMEVHYYDPYNFTLNENSTITQWGSIATDPAQTETWANEAFVDAQFQKMKTKFVDNGVGVILGEFGAIVRTDVPGSETFRIYYLNYVANSARTHGLVPVYWDNGFIGNHTMALFNRNTGEVVYPDILDALMP</sequence>
<dbReference type="GO" id="GO:0005576">
    <property type="term" value="C:extracellular region"/>
    <property type="evidence" value="ECO:0007669"/>
    <property type="project" value="TreeGrafter"/>
</dbReference>
<evidence type="ECO:0000256" key="7">
    <source>
        <dbReference type="RuleBase" id="RU361153"/>
    </source>
</evidence>
<dbReference type="AlphaFoldDB" id="A0A0A2MTM7"/>
<feature type="domain" description="BACON" evidence="10">
    <location>
        <begin position="64"/>
        <end position="118"/>
    </location>
</feature>
<dbReference type="GO" id="GO:0030245">
    <property type="term" value="P:cellulose catabolic process"/>
    <property type="evidence" value="ECO:0007669"/>
    <property type="project" value="UniProtKB-KW"/>
</dbReference>
<evidence type="ECO:0000313" key="11">
    <source>
        <dbReference type="EMBL" id="KGO94966.1"/>
    </source>
</evidence>
<evidence type="ECO:0000313" key="12">
    <source>
        <dbReference type="Proteomes" id="UP000030111"/>
    </source>
</evidence>
<evidence type="ECO:0000256" key="1">
    <source>
        <dbReference type="ARBA" id="ARBA00005641"/>
    </source>
</evidence>
<dbReference type="GO" id="GO:0009986">
    <property type="term" value="C:cell surface"/>
    <property type="evidence" value="ECO:0007669"/>
    <property type="project" value="TreeGrafter"/>
</dbReference>
<dbReference type="InterPro" id="IPR013783">
    <property type="entry name" value="Ig-like_fold"/>
</dbReference>
<keyword evidence="12" id="KW-1185">Reference proteome</keyword>
<dbReference type="OrthoDB" id="9800955at2"/>
<dbReference type="RefSeq" id="WP_026992346.1">
    <property type="nucleotide sequence ID" value="NZ_JRLY01000001.1"/>
</dbReference>
<dbReference type="InterPro" id="IPR024361">
    <property type="entry name" value="BACON"/>
</dbReference>
<dbReference type="SUPFAM" id="SSF51445">
    <property type="entry name" value="(Trans)glycosidases"/>
    <property type="match status" value="1"/>
</dbReference>
<dbReference type="GO" id="GO:0008422">
    <property type="term" value="F:beta-glucosidase activity"/>
    <property type="evidence" value="ECO:0007669"/>
    <property type="project" value="TreeGrafter"/>
</dbReference>